<organism evidence="2 3">
    <name type="scientific">Sphaerisporangium siamense</name>
    <dbReference type="NCBI Taxonomy" id="795645"/>
    <lineage>
        <taxon>Bacteria</taxon>
        <taxon>Bacillati</taxon>
        <taxon>Actinomycetota</taxon>
        <taxon>Actinomycetes</taxon>
        <taxon>Streptosporangiales</taxon>
        <taxon>Streptosporangiaceae</taxon>
        <taxon>Sphaerisporangium</taxon>
    </lineage>
</organism>
<dbReference type="InterPro" id="IPR038020">
    <property type="entry name" value="MbtH-like_sf"/>
</dbReference>
<dbReference type="EMBL" id="JACHND010000001">
    <property type="protein sequence ID" value="MBB4699577.1"/>
    <property type="molecule type" value="Genomic_DNA"/>
</dbReference>
<dbReference type="RefSeq" id="WP_184877209.1">
    <property type="nucleotide sequence ID" value="NZ_BOOV01000024.1"/>
</dbReference>
<feature type="domain" description="MbtH-like" evidence="1">
    <location>
        <begin position="4"/>
        <end position="53"/>
    </location>
</feature>
<dbReference type="Proteomes" id="UP000542210">
    <property type="component" value="Unassembled WGS sequence"/>
</dbReference>
<sequence>MPENPFDHVDGAFLVLVNHERQHSLWLPSVDVPAGWDVVHEGSRTDCLDYVERNWTDLRPASLARALDESARRPAE</sequence>
<keyword evidence="3" id="KW-1185">Reference proteome</keyword>
<dbReference type="GO" id="GO:0019290">
    <property type="term" value="P:siderophore biosynthetic process"/>
    <property type="evidence" value="ECO:0007669"/>
    <property type="project" value="TreeGrafter"/>
</dbReference>
<dbReference type="PANTHER" id="PTHR38444:SF1">
    <property type="entry name" value="ENTEROBACTIN BIOSYNTHESIS PROTEIN YBDZ"/>
    <property type="match status" value="1"/>
</dbReference>
<dbReference type="AlphaFoldDB" id="A0A7W7G7W3"/>
<proteinExistence type="predicted"/>
<gene>
    <name evidence="2" type="ORF">BJ982_001121</name>
</gene>
<dbReference type="GO" id="GO:0005829">
    <property type="term" value="C:cytosol"/>
    <property type="evidence" value="ECO:0007669"/>
    <property type="project" value="TreeGrafter"/>
</dbReference>
<dbReference type="Gene3D" id="3.90.820.10">
    <property type="entry name" value="Structural Genomics, Unknown Function 30-nov-00 1gh9 Mol_id"/>
    <property type="match status" value="1"/>
</dbReference>
<accession>A0A7W7G7W3</accession>
<dbReference type="InterPro" id="IPR005153">
    <property type="entry name" value="MbtH-like_dom"/>
</dbReference>
<dbReference type="PANTHER" id="PTHR38444">
    <property type="entry name" value="ENTEROBACTIN BIOSYNTHESIS PROTEIN YBDZ"/>
    <property type="match status" value="1"/>
</dbReference>
<dbReference type="Pfam" id="PF03621">
    <property type="entry name" value="MbtH"/>
    <property type="match status" value="1"/>
</dbReference>
<evidence type="ECO:0000313" key="2">
    <source>
        <dbReference type="EMBL" id="MBB4699577.1"/>
    </source>
</evidence>
<dbReference type="InterPro" id="IPR037407">
    <property type="entry name" value="MLP_fam"/>
</dbReference>
<dbReference type="SUPFAM" id="SSF160582">
    <property type="entry name" value="MbtH-like"/>
    <property type="match status" value="1"/>
</dbReference>
<comment type="caution">
    <text evidence="2">The sequence shown here is derived from an EMBL/GenBank/DDBJ whole genome shotgun (WGS) entry which is preliminary data.</text>
</comment>
<name>A0A7W7G7W3_9ACTN</name>
<evidence type="ECO:0000259" key="1">
    <source>
        <dbReference type="SMART" id="SM00923"/>
    </source>
</evidence>
<reference evidence="2 3" key="1">
    <citation type="submission" date="2020-08" db="EMBL/GenBank/DDBJ databases">
        <title>Sequencing the genomes of 1000 actinobacteria strains.</title>
        <authorList>
            <person name="Klenk H.-P."/>
        </authorList>
    </citation>
    <scope>NUCLEOTIDE SEQUENCE [LARGE SCALE GENOMIC DNA]</scope>
    <source>
        <strain evidence="2 3">DSM 45784</strain>
    </source>
</reference>
<dbReference type="SMART" id="SM00923">
    <property type="entry name" value="MbtH"/>
    <property type="match status" value="1"/>
</dbReference>
<protein>
    <submittedName>
        <fullName evidence="2">MbtH protein</fullName>
    </submittedName>
</protein>
<evidence type="ECO:0000313" key="3">
    <source>
        <dbReference type="Proteomes" id="UP000542210"/>
    </source>
</evidence>